<dbReference type="Pfam" id="PF00208">
    <property type="entry name" value="ELFV_dehydrog"/>
    <property type="match status" value="1"/>
</dbReference>
<feature type="domain" description="Glutamate/phenylalanine/leucine/valine/L-tryptophan dehydrogenase C-terminal" evidence="6">
    <location>
        <begin position="253"/>
        <end position="496"/>
    </location>
</feature>
<dbReference type="InterPro" id="IPR006095">
    <property type="entry name" value="Glu/Leu/Phe/Val/Trp_DH"/>
</dbReference>
<dbReference type="SUPFAM" id="SSF53223">
    <property type="entry name" value="Aminoacid dehydrogenase-like, N-terminal domain"/>
    <property type="match status" value="1"/>
</dbReference>
<evidence type="ECO:0000313" key="7">
    <source>
        <dbReference type="EMBL" id="CAH3191449.1"/>
    </source>
</evidence>
<evidence type="ECO:0000256" key="3">
    <source>
        <dbReference type="ARBA" id="ARBA00023002"/>
    </source>
</evidence>
<evidence type="ECO:0000259" key="6">
    <source>
        <dbReference type="SMART" id="SM00839"/>
    </source>
</evidence>
<dbReference type="Gene3D" id="3.40.50.10860">
    <property type="entry name" value="Leucine Dehydrogenase, chain A, domain 1"/>
    <property type="match status" value="1"/>
</dbReference>
<dbReference type="InterPro" id="IPR006097">
    <property type="entry name" value="Glu/Leu/Phe/Val/Trp_DH_dimer"/>
</dbReference>
<dbReference type="PROSITE" id="PS00074">
    <property type="entry name" value="GLFV_DEHYDROGENASE"/>
    <property type="match status" value="1"/>
</dbReference>
<dbReference type="PRINTS" id="PR00082">
    <property type="entry name" value="GLFDHDRGNASE"/>
</dbReference>
<gene>
    <name evidence="7" type="ORF">PEVE_00021900</name>
</gene>
<dbReference type="Pfam" id="PF02812">
    <property type="entry name" value="ELFV_dehydrog_N"/>
    <property type="match status" value="1"/>
</dbReference>
<evidence type="ECO:0000256" key="4">
    <source>
        <dbReference type="PIRNR" id="PIRNR000185"/>
    </source>
</evidence>
<dbReference type="InterPro" id="IPR050724">
    <property type="entry name" value="Glu_Leu_Phe_Val_DH"/>
</dbReference>
<dbReference type="SMART" id="SM00839">
    <property type="entry name" value="ELFV_dehydrog"/>
    <property type="match status" value="1"/>
</dbReference>
<evidence type="ECO:0000313" key="8">
    <source>
        <dbReference type="Proteomes" id="UP001159427"/>
    </source>
</evidence>
<keyword evidence="3 4" id="KW-0560">Oxidoreductase</keyword>
<dbReference type="PIRSF" id="PIRSF000185">
    <property type="entry name" value="Glu_DH"/>
    <property type="match status" value="1"/>
</dbReference>
<comment type="similarity">
    <text evidence="1 4 5">Belongs to the Glu/Leu/Phe/Val dehydrogenases family.</text>
</comment>
<dbReference type="Gene3D" id="1.10.285.10">
    <property type="entry name" value="Glutamate Dehydrogenase, chain A, domain 3"/>
    <property type="match status" value="2"/>
</dbReference>
<keyword evidence="8" id="KW-1185">Reference proteome</keyword>
<sequence length="498" mass="55554">MFLRTIGSRLSIQRGALLLRRVPIRAATGAYKVVVEENGGDMAFFENKIYFMFLHLLKYVVQQYRFLGPLVLKVVRQLLQYSRNTLKDFENPAYLEGNILERIVEPERVVIFRVPWRDDKGETHVNRGFRVEFNSAIGPYKGGLRFHPSVNLGILKFLGFEQVLKNSLTTLPLGGGKGGSDFDPKGKSDNEVMNFCQSFMSELQRHIGPNTDVPAGDIGVGAREIGYLFGQYKKIRNEFTGVLTGKSYSFGGSLLRPEATGYGLVYFTAEMLNTRRETFRGKQVTVSGSGNVAQFASEKVMQLGGKVVTLSDSTGTIYDHSGLDKEKIEYVKYLKNVKRGRISEFVEKFPDAEFFQGKRPWFVKCDVALPCATQNEVSKEDAEMLVENGCYCVAEGANMPTEPEAIEVFQKHKILYGPGKASNAGGVAVSGLEMSQNSLRHAWTREGVDERLHDIMESIHNTCVMYGTSKDGYTDYVKGANIGGFMKVAQSMIEQGIV</sequence>
<dbReference type="InterPro" id="IPR036291">
    <property type="entry name" value="NAD(P)-bd_dom_sf"/>
</dbReference>
<organism evidence="7 8">
    <name type="scientific">Porites evermanni</name>
    <dbReference type="NCBI Taxonomy" id="104178"/>
    <lineage>
        <taxon>Eukaryota</taxon>
        <taxon>Metazoa</taxon>
        <taxon>Cnidaria</taxon>
        <taxon>Anthozoa</taxon>
        <taxon>Hexacorallia</taxon>
        <taxon>Scleractinia</taxon>
        <taxon>Fungiina</taxon>
        <taxon>Poritidae</taxon>
        <taxon>Porites</taxon>
    </lineage>
</organism>
<dbReference type="InterPro" id="IPR006096">
    <property type="entry name" value="Glu/Leu/Phe/Val/Trp_DH_C"/>
</dbReference>
<protein>
    <recommendedName>
        <fullName evidence="4">Glutamate dehydrogenase</fullName>
    </recommendedName>
</protein>
<proteinExistence type="inferred from homology"/>
<dbReference type="Gene3D" id="3.40.50.720">
    <property type="entry name" value="NAD(P)-binding Rossmann-like Domain"/>
    <property type="match status" value="1"/>
</dbReference>
<dbReference type="EMBL" id="CALNXI010002927">
    <property type="protein sequence ID" value="CAH3191449.1"/>
    <property type="molecule type" value="Genomic_DNA"/>
</dbReference>
<accession>A0ABN8SIG1</accession>
<dbReference type="NCBIfam" id="NF006929">
    <property type="entry name" value="PRK09414.1"/>
    <property type="match status" value="1"/>
</dbReference>
<evidence type="ECO:0000256" key="5">
    <source>
        <dbReference type="RuleBase" id="RU004417"/>
    </source>
</evidence>
<dbReference type="SUPFAM" id="SSF51735">
    <property type="entry name" value="NAD(P)-binding Rossmann-fold domains"/>
    <property type="match status" value="1"/>
</dbReference>
<dbReference type="CDD" id="cd05313">
    <property type="entry name" value="NAD_bind_2_Glu_DH"/>
    <property type="match status" value="1"/>
</dbReference>
<reference evidence="7 8" key="1">
    <citation type="submission" date="2022-05" db="EMBL/GenBank/DDBJ databases">
        <authorList>
            <consortium name="Genoscope - CEA"/>
            <person name="William W."/>
        </authorList>
    </citation>
    <scope>NUCLEOTIDE SEQUENCE [LARGE SCALE GENOMIC DNA]</scope>
</reference>
<evidence type="ECO:0000256" key="1">
    <source>
        <dbReference type="ARBA" id="ARBA00006382"/>
    </source>
</evidence>
<name>A0ABN8SIG1_9CNID</name>
<comment type="caution">
    <text evidence="7">The sequence shown here is derived from an EMBL/GenBank/DDBJ whole genome shotgun (WGS) entry which is preliminary data.</text>
</comment>
<dbReference type="InterPro" id="IPR033524">
    <property type="entry name" value="Glu/Leu/Phe/Val_DH_AS"/>
</dbReference>
<evidence type="ECO:0000256" key="2">
    <source>
        <dbReference type="ARBA" id="ARBA00011643"/>
    </source>
</evidence>
<dbReference type="InterPro" id="IPR014362">
    <property type="entry name" value="Glu_DH"/>
</dbReference>
<dbReference type="PANTHER" id="PTHR43571:SF1">
    <property type="entry name" value="NADP-SPECIFIC GLUTAMATE DEHYDROGENASE 1-RELATED"/>
    <property type="match status" value="1"/>
</dbReference>
<comment type="subunit">
    <text evidence="2">Homohexamer.</text>
</comment>
<dbReference type="Proteomes" id="UP001159427">
    <property type="component" value="Unassembled WGS sequence"/>
</dbReference>
<dbReference type="PANTHER" id="PTHR43571">
    <property type="entry name" value="NADP-SPECIFIC GLUTAMATE DEHYDROGENASE 1-RELATED"/>
    <property type="match status" value="1"/>
</dbReference>
<dbReference type="InterPro" id="IPR033922">
    <property type="entry name" value="NAD_bind_Glu_DH"/>
</dbReference>
<dbReference type="InterPro" id="IPR046346">
    <property type="entry name" value="Aminoacid_DH-like_N_sf"/>
</dbReference>